<feature type="compositionally biased region" description="Acidic residues" evidence="1">
    <location>
        <begin position="133"/>
        <end position="142"/>
    </location>
</feature>
<feature type="compositionally biased region" description="Polar residues" evidence="1">
    <location>
        <begin position="61"/>
        <end position="72"/>
    </location>
</feature>
<proteinExistence type="predicted"/>
<evidence type="ECO:0000313" key="3">
    <source>
        <dbReference type="Proteomes" id="UP000179807"/>
    </source>
</evidence>
<dbReference type="AlphaFoldDB" id="A0A1J4KMF4"/>
<organism evidence="2 3">
    <name type="scientific">Tritrichomonas foetus</name>
    <dbReference type="NCBI Taxonomy" id="1144522"/>
    <lineage>
        <taxon>Eukaryota</taxon>
        <taxon>Metamonada</taxon>
        <taxon>Parabasalia</taxon>
        <taxon>Tritrichomonadida</taxon>
        <taxon>Tritrichomonadidae</taxon>
        <taxon>Tritrichomonas</taxon>
    </lineage>
</organism>
<feature type="compositionally biased region" description="Polar residues" evidence="1">
    <location>
        <begin position="24"/>
        <end position="37"/>
    </location>
</feature>
<gene>
    <name evidence="2" type="ORF">TRFO_20142</name>
</gene>
<protein>
    <submittedName>
        <fullName evidence="2">Uncharacterized protein</fullName>
    </submittedName>
</protein>
<feature type="compositionally biased region" description="Basic and acidic residues" evidence="1">
    <location>
        <begin position="289"/>
        <end position="298"/>
    </location>
</feature>
<comment type="caution">
    <text evidence="2">The sequence shown here is derived from an EMBL/GenBank/DDBJ whole genome shotgun (WGS) entry which is preliminary data.</text>
</comment>
<feature type="compositionally biased region" description="Basic and acidic residues" evidence="1">
    <location>
        <begin position="259"/>
        <end position="271"/>
    </location>
</feature>
<feature type="compositionally biased region" description="Basic and acidic residues" evidence="1">
    <location>
        <begin position="309"/>
        <end position="331"/>
    </location>
</feature>
<evidence type="ECO:0000313" key="2">
    <source>
        <dbReference type="EMBL" id="OHT10549.1"/>
    </source>
</evidence>
<feature type="compositionally biased region" description="Basic and acidic residues" evidence="1">
    <location>
        <begin position="167"/>
        <end position="180"/>
    </location>
</feature>
<name>A0A1J4KMF4_9EUKA</name>
<dbReference type="EMBL" id="MLAK01000608">
    <property type="protein sequence ID" value="OHT10549.1"/>
    <property type="molecule type" value="Genomic_DNA"/>
</dbReference>
<feature type="compositionally biased region" description="Polar residues" evidence="1">
    <location>
        <begin position="359"/>
        <end position="368"/>
    </location>
</feature>
<feature type="compositionally biased region" description="Acidic residues" evidence="1">
    <location>
        <begin position="246"/>
        <end position="258"/>
    </location>
</feature>
<evidence type="ECO:0000256" key="1">
    <source>
        <dbReference type="SAM" id="MobiDB-lite"/>
    </source>
</evidence>
<feature type="region of interest" description="Disordered" evidence="1">
    <location>
        <begin position="1"/>
        <end position="192"/>
    </location>
</feature>
<dbReference type="VEuPathDB" id="TrichDB:TRFO_20142"/>
<dbReference type="RefSeq" id="XP_068363685.1">
    <property type="nucleotide sequence ID" value="XM_068501224.1"/>
</dbReference>
<feature type="compositionally biased region" description="Low complexity" evidence="1">
    <location>
        <begin position="38"/>
        <end position="49"/>
    </location>
</feature>
<keyword evidence="3" id="KW-1185">Reference proteome</keyword>
<sequence>MIRQGFDFDSSESSDDIPKKPITNKLSHNSSAVDFTRNSFKSMNFNNSSDGETRPKRKSKTNSSEVLSSSEQNRNRYDSYSDEEDDQYIRISKNASRNSKNIGRSKPAINNSYRRQNQDNEISRRKRKIEQTFDFDSDEYENDNNGANIRSSNSGKSNQKAKNKHRATNEKYNHYHKSDSSDDEYDDNSVKHLKVKKRNEIYTQDMQKKRSSSIDRELVQKFKTVGNEFISTANNTNNKNKTPIVYDDDYDDENDDVDGDRNEDRKHFKDSYDDDEDTTDYQNQQRNKNIKDVHRNERNMNYSKSRKLEKRDNNKNFVIERSDKSSSGKVKETKRKRSVKSESSQSSNDENFDIEKQMSIHSNPQQDWSFPMKYVPEPQDMDQIIEDYHAKYSIDYLLRKIMSNQSQRVTNDE</sequence>
<feature type="compositionally biased region" description="Polar residues" evidence="1">
    <location>
        <begin position="93"/>
        <end position="115"/>
    </location>
</feature>
<accession>A0A1J4KMF4</accession>
<reference evidence="2" key="1">
    <citation type="submission" date="2016-10" db="EMBL/GenBank/DDBJ databases">
        <authorList>
            <person name="Benchimol M."/>
            <person name="Almeida L.G."/>
            <person name="Vasconcelos A.T."/>
            <person name="Perreira-Neves A."/>
            <person name="Rosa I.A."/>
            <person name="Tasca T."/>
            <person name="Bogo M.R."/>
            <person name="de Souza W."/>
        </authorList>
    </citation>
    <scope>NUCLEOTIDE SEQUENCE [LARGE SCALE GENOMIC DNA]</scope>
    <source>
        <strain evidence="2">K</strain>
    </source>
</reference>
<feature type="compositionally biased region" description="Polar residues" evidence="1">
    <location>
        <begin position="143"/>
        <end position="158"/>
    </location>
</feature>
<dbReference type="GeneID" id="94835928"/>
<dbReference type="Proteomes" id="UP000179807">
    <property type="component" value="Unassembled WGS sequence"/>
</dbReference>
<feature type="region of interest" description="Disordered" evidence="1">
    <location>
        <begin position="231"/>
        <end position="374"/>
    </location>
</feature>